<dbReference type="AlphaFoldDB" id="A2FUT0"/>
<dbReference type="VEuPathDB" id="TrichDB:TVAGG3_0927610"/>
<evidence type="ECO:0000256" key="3">
    <source>
        <dbReference type="ARBA" id="ARBA00022989"/>
    </source>
</evidence>
<evidence type="ECO:0000256" key="4">
    <source>
        <dbReference type="ARBA" id="ARBA00023136"/>
    </source>
</evidence>
<dbReference type="PANTHER" id="PTHR31395:SF23">
    <property type="entry name" value="GEO05642P1"/>
    <property type="match status" value="1"/>
</dbReference>
<evidence type="ECO:0000256" key="6">
    <source>
        <dbReference type="SAM" id="Phobius"/>
    </source>
</evidence>
<feature type="region of interest" description="Disordered" evidence="5">
    <location>
        <begin position="490"/>
        <end position="606"/>
    </location>
</feature>
<dbReference type="KEGG" id="tva:4749037"/>
<dbReference type="EMBL" id="DS114042">
    <property type="protein sequence ID" value="EAX91344.1"/>
    <property type="molecule type" value="Genomic_DNA"/>
</dbReference>
<evidence type="ECO:0000313" key="7">
    <source>
        <dbReference type="EMBL" id="EAX91344.1"/>
    </source>
</evidence>
<feature type="transmembrane region" description="Helical" evidence="6">
    <location>
        <begin position="450"/>
        <end position="475"/>
    </location>
</feature>
<dbReference type="SMR" id="A2FUT0"/>
<keyword evidence="2 6" id="KW-0812">Transmembrane</keyword>
<dbReference type="RefSeq" id="XP_001304274.1">
    <property type="nucleotide sequence ID" value="XM_001304273.1"/>
</dbReference>
<feature type="compositionally biased region" description="Pro residues" evidence="5">
    <location>
        <begin position="546"/>
        <end position="562"/>
    </location>
</feature>
<keyword evidence="3 6" id="KW-1133">Transmembrane helix</keyword>
<evidence type="ECO:0000256" key="5">
    <source>
        <dbReference type="SAM" id="MobiDB-lite"/>
    </source>
</evidence>
<accession>A2FUT0</accession>
<feature type="compositionally biased region" description="Low complexity" evidence="5">
    <location>
        <begin position="563"/>
        <end position="581"/>
    </location>
</feature>
<dbReference type="InterPro" id="IPR026910">
    <property type="entry name" value="Shisa"/>
</dbReference>
<feature type="compositionally biased region" description="Low complexity" evidence="5">
    <location>
        <begin position="508"/>
        <end position="530"/>
    </location>
</feature>
<evidence type="ECO:0000313" key="8">
    <source>
        <dbReference type="Proteomes" id="UP000001542"/>
    </source>
</evidence>
<dbReference type="GO" id="GO:0016020">
    <property type="term" value="C:membrane"/>
    <property type="evidence" value="ECO:0007669"/>
    <property type="project" value="UniProtKB-SubCell"/>
</dbReference>
<dbReference type="Proteomes" id="UP000001542">
    <property type="component" value="Unassembled WGS sequence"/>
</dbReference>
<sequence length="606" mass="66266">MLGFLLAQTLSFYVNKTGFYSEYVSSSSKSKLIIDLSPPSEGNYYIVFSSVPIPLILDSTSIIDRVFKITSLTTAYIVSSDISLNVSFGVFLIPSSYDSLEFWVQPTGMSDQQYTIPTRESSTTKTHLLCIISDDPFEISVHNSDSNIYGGTNGELPTSQYFSFTNAFKLVTLKYVQYADTTPSIYYTLRLYSNKINDYTLKGYDSSKEFFVFDFQISITSLAPGKASMITYPSISYGPQSESFSTSGKTYIVPESTIIVFTNPAKVKGVAKVGDTTTLGILGDTKIRAIEFRKEGTLTLSSDSSTSAYFVVYNISVIGCDRTAIISGTQKFKVKIETNGILYCAVSAFYTGKSEIQTDEVQHVSLDYYGDEIYPAKSNSETVYKPSITGFFGYTQEKITFDNDGSSNDDNYVIDGSSSDYNFYYISKNDYSKINTYKSFGSAGNGLPGYAIAIIVIAVIGLIIGIIICICCCCCGKSCCCSNSKVSGKEHSSSSSSNRQTKHPAPNSSTTVVVQTSTNTAVSPSSSPSYYSPPPAQQQQQQQYYQPPPSYSPPQQPYPYGAPPQQAYPYGAPPQQAYSYGAPPPYAPPPTYSAAETKNANDNPYN</sequence>
<dbReference type="VEuPathDB" id="TrichDB:TVAG_296760"/>
<reference evidence="7" key="1">
    <citation type="submission" date="2006-10" db="EMBL/GenBank/DDBJ databases">
        <authorList>
            <person name="Amadeo P."/>
            <person name="Zhao Q."/>
            <person name="Wortman J."/>
            <person name="Fraser-Liggett C."/>
            <person name="Carlton J."/>
        </authorList>
    </citation>
    <scope>NUCLEOTIDE SEQUENCE</scope>
    <source>
        <strain evidence="7">G3</strain>
    </source>
</reference>
<protein>
    <submittedName>
        <fullName evidence="7">Uncharacterized protein</fullName>
    </submittedName>
</protein>
<feature type="compositionally biased region" description="Polar residues" evidence="5">
    <location>
        <begin position="596"/>
        <end position="606"/>
    </location>
</feature>
<keyword evidence="4 6" id="KW-0472">Membrane</keyword>
<keyword evidence="8" id="KW-1185">Reference proteome</keyword>
<name>A2FUT0_TRIV3</name>
<comment type="subcellular location">
    <subcellularLocation>
        <location evidence="1">Membrane</location>
    </subcellularLocation>
</comment>
<reference evidence="7" key="2">
    <citation type="journal article" date="2007" name="Science">
        <title>Draft genome sequence of the sexually transmitted pathogen Trichomonas vaginalis.</title>
        <authorList>
            <person name="Carlton J.M."/>
            <person name="Hirt R.P."/>
            <person name="Silva J.C."/>
            <person name="Delcher A.L."/>
            <person name="Schatz M."/>
            <person name="Zhao Q."/>
            <person name="Wortman J.R."/>
            <person name="Bidwell S.L."/>
            <person name="Alsmark U.C.M."/>
            <person name="Besteiro S."/>
            <person name="Sicheritz-Ponten T."/>
            <person name="Noel C.J."/>
            <person name="Dacks J.B."/>
            <person name="Foster P.G."/>
            <person name="Simillion C."/>
            <person name="Van de Peer Y."/>
            <person name="Miranda-Saavedra D."/>
            <person name="Barton G.J."/>
            <person name="Westrop G.D."/>
            <person name="Mueller S."/>
            <person name="Dessi D."/>
            <person name="Fiori P.L."/>
            <person name="Ren Q."/>
            <person name="Paulsen I."/>
            <person name="Zhang H."/>
            <person name="Bastida-Corcuera F.D."/>
            <person name="Simoes-Barbosa A."/>
            <person name="Brown M.T."/>
            <person name="Hayes R.D."/>
            <person name="Mukherjee M."/>
            <person name="Okumura C.Y."/>
            <person name="Schneider R."/>
            <person name="Smith A.J."/>
            <person name="Vanacova S."/>
            <person name="Villalvazo M."/>
            <person name="Haas B.J."/>
            <person name="Pertea M."/>
            <person name="Feldblyum T.V."/>
            <person name="Utterback T.R."/>
            <person name="Shu C.L."/>
            <person name="Osoegawa K."/>
            <person name="de Jong P.J."/>
            <person name="Hrdy I."/>
            <person name="Horvathova L."/>
            <person name="Zubacova Z."/>
            <person name="Dolezal P."/>
            <person name="Malik S.B."/>
            <person name="Logsdon J.M. Jr."/>
            <person name="Henze K."/>
            <person name="Gupta A."/>
            <person name="Wang C.C."/>
            <person name="Dunne R.L."/>
            <person name="Upcroft J.A."/>
            <person name="Upcroft P."/>
            <person name="White O."/>
            <person name="Salzberg S.L."/>
            <person name="Tang P."/>
            <person name="Chiu C.-H."/>
            <person name="Lee Y.-S."/>
            <person name="Embley T.M."/>
            <person name="Coombs G.H."/>
            <person name="Mottram J.C."/>
            <person name="Tachezy J."/>
            <person name="Fraser-Liggett C.M."/>
            <person name="Johnson P.J."/>
        </authorList>
    </citation>
    <scope>NUCLEOTIDE SEQUENCE [LARGE SCALE GENOMIC DNA]</scope>
    <source>
        <strain evidence="7">G3</strain>
    </source>
</reference>
<evidence type="ECO:0000256" key="2">
    <source>
        <dbReference type="ARBA" id="ARBA00022692"/>
    </source>
</evidence>
<evidence type="ECO:0000256" key="1">
    <source>
        <dbReference type="ARBA" id="ARBA00004370"/>
    </source>
</evidence>
<gene>
    <name evidence="7" type="ORF">TVAG_296760</name>
</gene>
<feature type="compositionally biased region" description="Pro residues" evidence="5">
    <location>
        <begin position="582"/>
        <end position="591"/>
    </location>
</feature>
<dbReference type="InParanoid" id="A2FUT0"/>
<dbReference type="PANTHER" id="PTHR31395">
    <property type="entry name" value="SHISA"/>
    <property type="match status" value="1"/>
</dbReference>
<proteinExistence type="predicted"/>
<organism evidence="7 8">
    <name type="scientific">Trichomonas vaginalis (strain ATCC PRA-98 / G3)</name>
    <dbReference type="NCBI Taxonomy" id="412133"/>
    <lineage>
        <taxon>Eukaryota</taxon>
        <taxon>Metamonada</taxon>
        <taxon>Parabasalia</taxon>
        <taxon>Trichomonadida</taxon>
        <taxon>Trichomonadidae</taxon>
        <taxon>Trichomonas</taxon>
    </lineage>
</organism>
<dbReference type="STRING" id="5722.A2FUT0"/>